<proteinExistence type="predicted"/>
<dbReference type="InterPro" id="IPR029058">
    <property type="entry name" value="AB_hydrolase_fold"/>
</dbReference>
<dbReference type="STRING" id="573065.Astex_1287"/>
<dbReference type="Pfam" id="PF00326">
    <property type="entry name" value="Peptidase_S9"/>
    <property type="match status" value="1"/>
</dbReference>
<dbReference type="Gene3D" id="2.120.10.30">
    <property type="entry name" value="TolB, C-terminal domain"/>
    <property type="match status" value="1"/>
</dbReference>
<dbReference type="InterPro" id="IPR011659">
    <property type="entry name" value="WD40"/>
</dbReference>
<dbReference type="ESTHER" id="astec-e8rnr5">
    <property type="family name" value="Glutamyl_Peptidase_S9"/>
</dbReference>
<dbReference type="SUPFAM" id="SSF53474">
    <property type="entry name" value="alpha/beta-Hydrolases"/>
    <property type="match status" value="1"/>
</dbReference>
<feature type="domain" description="Peptidase S9 prolyl oligopeptidase catalytic" evidence="3">
    <location>
        <begin position="681"/>
        <end position="835"/>
    </location>
</feature>
<reference evidence="5" key="1">
    <citation type="submission" date="2010-12" db="EMBL/GenBank/DDBJ databases">
        <title>Complete sequence of chromosome 1 of Asticcacaulis excentricus CB 48.</title>
        <authorList>
            <consortium name="US DOE Joint Genome Institute"/>
            <person name="Lucas S."/>
            <person name="Copeland A."/>
            <person name="Lapidus A."/>
            <person name="Cheng J.-F."/>
            <person name="Bruce D."/>
            <person name="Goodwin L."/>
            <person name="Pitluck S."/>
            <person name="Teshima H."/>
            <person name="Davenport K."/>
            <person name="Detter J.C."/>
            <person name="Han C."/>
            <person name="Tapia R."/>
            <person name="Land M."/>
            <person name="Hauser L."/>
            <person name="Jeffries C."/>
            <person name="Kyrpides N."/>
            <person name="Ivanova N."/>
            <person name="Ovchinnikova G."/>
            <person name="Brun Y.V."/>
            <person name="Woyke T."/>
        </authorList>
    </citation>
    <scope>NUCLEOTIDE SEQUENCE [LARGE SCALE GENOMIC DNA]</scope>
    <source>
        <strain evidence="5">ATCC 15261 / DSM 4724 / KCTC 12464 / NCIMB 9791 / VKM B-1370 / CB 48</strain>
    </source>
</reference>
<evidence type="ECO:0000313" key="4">
    <source>
        <dbReference type="EMBL" id="ADU12961.1"/>
    </source>
</evidence>
<dbReference type="SUPFAM" id="SSF82171">
    <property type="entry name" value="DPP6 N-terminal domain-like"/>
    <property type="match status" value="1"/>
</dbReference>
<dbReference type="EMBL" id="CP002395">
    <property type="protein sequence ID" value="ADU12961.1"/>
    <property type="molecule type" value="Genomic_DNA"/>
</dbReference>
<evidence type="ECO:0000313" key="5">
    <source>
        <dbReference type="Proteomes" id="UP000001492"/>
    </source>
</evidence>
<dbReference type="eggNOG" id="COG0823">
    <property type="taxonomic scope" value="Bacteria"/>
</dbReference>
<protein>
    <submittedName>
        <fullName evidence="4">Aminoacyl peptidase</fullName>
    </submittedName>
</protein>
<gene>
    <name evidence="4" type="ordered locus">Astex_1287</name>
</gene>
<evidence type="ECO:0000256" key="2">
    <source>
        <dbReference type="ARBA" id="ARBA00022825"/>
    </source>
</evidence>
<evidence type="ECO:0000256" key="1">
    <source>
        <dbReference type="ARBA" id="ARBA00022801"/>
    </source>
</evidence>
<dbReference type="HOGENOM" id="CLU_017120_0_0_5"/>
<dbReference type="PANTHER" id="PTHR42776">
    <property type="entry name" value="SERINE PEPTIDASE S9 FAMILY MEMBER"/>
    <property type="match status" value="1"/>
</dbReference>
<dbReference type="Pfam" id="PF07676">
    <property type="entry name" value="PD40"/>
    <property type="match status" value="1"/>
</dbReference>
<dbReference type="AlphaFoldDB" id="E8RNR5"/>
<dbReference type="MEROPS" id="S09.021"/>
<keyword evidence="2" id="KW-0645">Protease</keyword>
<keyword evidence="5" id="KW-1185">Reference proteome</keyword>
<sequence length="846" mass="91197">MNPPLDYICDNRKTVALIKKGHAMRLSHLRATAAAVTAFIAAATMTPVWAAPATGYQLPPAPIAQILDAPPTPGVIVSPERRTMAQLGRENLPSIAAVSEPILRLGGYRINPRNNGPIEARAAWMNSLAFEDVTTGSVRPVALPAGTRFLSPRWSPDGTRLGFLVDASGGLELWVADVKTATAKKLTGGIVNAAFGAGFDWLSDGSGALFSAVPAGRGAAPLKDPTPSGPIIQESKGRTAAIRTYQDLLGNAYDEALFDYYFTSQITRVSLSDGTITAIGTPGLYTSMSVSPDGKYLLTSRLKRPYSYLVPAGRFPTEIAVSTLDGKPVKLLADRPLTDNLPAAFDAVPTGPRSVSWRADASATLVWAEAQDGGDPKAKVAIRDTLFTLNAPFDGAPQKLIDLDQRYAGLDWGRADFALVTSRWFDTRKEKRIALDPSKPGNGRVLLERNYQDRYNDPGSAVSRLTAEGEEVLHFTPDGKSVFVMGAGASAKGEFPFVGKMSLSDGKVTRVWQAEAPYYEAPVALADLAGKSVITRRESKDDAPNYFIRPVATGAKTRALTQFPDRAPQFAGVTKQTLTYTRADGVKLSGTLYLPAGYDKAKDGPLPLFMWAYPEEFTDASVASQTVDSGNRFVRPGGASHLFLLTQGYAVLDGPSMPIIGKDGAEPNDTYVEQLTASAKAAVDAVVALGVADRNRIAVGGHSYGAFMTANLLAHTDLFRAGIARSGAYNRTLTPFGFQSEQRTYWEATDTYTKMSPFTYVRNIKNPILLIHGEADDNSGTFPIQSERFYAALKGAGANVRYVVLPNEAHGYRARESNLHTLWEMTRWLDTYVKNAPPRAEKPAAK</sequence>
<dbReference type="GO" id="GO:0006508">
    <property type="term" value="P:proteolysis"/>
    <property type="evidence" value="ECO:0007669"/>
    <property type="project" value="InterPro"/>
</dbReference>
<dbReference type="InterPro" id="IPR011042">
    <property type="entry name" value="6-blade_b-propeller_TolB-like"/>
</dbReference>
<dbReference type="Gene3D" id="3.40.50.1820">
    <property type="entry name" value="alpha/beta hydrolase"/>
    <property type="match status" value="1"/>
</dbReference>
<dbReference type="InterPro" id="IPR001375">
    <property type="entry name" value="Peptidase_S9_cat"/>
</dbReference>
<organism evidence="4 5">
    <name type="scientific">Asticcacaulis excentricus (strain ATCC 15261 / DSM 4724 / KCTC 12464 / NCIMB 9791 / VKM B-1370 / CB 48)</name>
    <dbReference type="NCBI Taxonomy" id="573065"/>
    <lineage>
        <taxon>Bacteria</taxon>
        <taxon>Pseudomonadati</taxon>
        <taxon>Pseudomonadota</taxon>
        <taxon>Alphaproteobacteria</taxon>
        <taxon>Caulobacterales</taxon>
        <taxon>Caulobacteraceae</taxon>
        <taxon>Asticcacaulis</taxon>
    </lineage>
</organism>
<accession>E8RNR5</accession>
<dbReference type="Proteomes" id="UP000001492">
    <property type="component" value="Chromosome 1"/>
</dbReference>
<dbReference type="PANTHER" id="PTHR42776:SF28">
    <property type="entry name" value="GLUTAMYL ENDOPEPTIDASE, CHLOROPLASTIC-RELATED"/>
    <property type="match status" value="1"/>
</dbReference>
<evidence type="ECO:0000259" key="3">
    <source>
        <dbReference type="Pfam" id="PF00326"/>
    </source>
</evidence>
<dbReference type="KEGG" id="aex:Astex_1287"/>
<dbReference type="eggNOG" id="COG1506">
    <property type="taxonomic scope" value="Bacteria"/>
</dbReference>
<keyword evidence="2" id="KW-0720">Serine protease</keyword>
<dbReference type="GO" id="GO:0004252">
    <property type="term" value="F:serine-type endopeptidase activity"/>
    <property type="evidence" value="ECO:0007669"/>
    <property type="project" value="TreeGrafter"/>
</dbReference>
<keyword evidence="1" id="KW-0378">Hydrolase</keyword>
<name>E8RNR5_ASTEC</name>